<reference evidence="3" key="1">
    <citation type="journal article" date="2020" name="Nature">
        <title>Giant virus diversity and host interactions through global metagenomics.</title>
        <authorList>
            <person name="Schulz F."/>
            <person name="Roux S."/>
            <person name="Paez-Espino D."/>
            <person name="Jungbluth S."/>
            <person name="Walsh D.A."/>
            <person name="Denef V.J."/>
            <person name="McMahon K.D."/>
            <person name="Konstantinidis K.T."/>
            <person name="Eloe-Fadrosh E.A."/>
            <person name="Kyrpides N.C."/>
            <person name="Woyke T."/>
        </authorList>
    </citation>
    <scope>NUCLEOTIDE SEQUENCE</scope>
    <source>
        <strain evidence="3">GVMAG-M-3300024261-26</strain>
    </source>
</reference>
<dbReference type="GO" id="GO:0043596">
    <property type="term" value="C:nuclear replication fork"/>
    <property type="evidence" value="ECO:0007669"/>
    <property type="project" value="TreeGrafter"/>
</dbReference>
<evidence type="ECO:0000313" key="3">
    <source>
        <dbReference type="EMBL" id="QHT94595.1"/>
    </source>
</evidence>
<dbReference type="InterPro" id="IPR001650">
    <property type="entry name" value="Helicase_C-like"/>
</dbReference>
<dbReference type="Pfam" id="PF04851">
    <property type="entry name" value="ResIII"/>
    <property type="match status" value="1"/>
</dbReference>
<name>A0A6C0IQ25_9ZZZZ</name>
<dbReference type="SUPFAM" id="SSF52540">
    <property type="entry name" value="P-loop containing nucleoside triphosphate hydrolases"/>
    <property type="match status" value="2"/>
</dbReference>
<proteinExistence type="predicted"/>
<dbReference type="PANTHER" id="PTHR45766:SF6">
    <property type="entry name" value="SWI_SNF-RELATED MATRIX-ASSOCIATED ACTIN-DEPENDENT REGULATOR OF CHROMATIN SUBFAMILY A-LIKE PROTEIN 1"/>
    <property type="match status" value="1"/>
</dbReference>
<organism evidence="3">
    <name type="scientific">viral metagenome</name>
    <dbReference type="NCBI Taxonomy" id="1070528"/>
    <lineage>
        <taxon>unclassified sequences</taxon>
        <taxon>metagenomes</taxon>
        <taxon>organismal metagenomes</taxon>
    </lineage>
</organism>
<evidence type="ECO:0000256" key="1">
    <source>
        <dbReference type="ARBA" id="ARBA00022801"/>
    </source>
</evidence>
<sequence>MNNADIFQPLEILEKKPVPKQFDRVRLFYKRKDEIGNDQETDIPEKVDMEQVDGMEETKVDTVTNKPAIKVVDRRRENVMDREAIMNRLRARMPVQLLSNIPSSRETILVAEEKKTEPVRQLTLQSNLEEDDVQDVTLVGKEGNEYILEKSGDEEAKLAEVPIEPIKKIQKKRKLRIVGTVEEEEPVVDLTTAVIRTQKVADRLPSEKEKIIVKAPSYYMNNRKIFIQKLTELFKPYQKELLDTQESASCDNRSNNKGFDMLTHQKIVRDYLNLYTPYRGLLLYHGLGSGKTCTSIAIAEGMKSSRRVFVLTPASLKMNFFSEMKKCGDDMYKKNQYWEFISIDGKPEYVGILTKALSLSSQFVRSQGGAWLVNINKESNYESLDSSQQESLDEQLNQMIRSKYTDINYNAPNLEKQIHTLSGGFTHNPFDNSVIVIDEAHNFVSRIVNKLKQPTKIAYKLYDYIMSATNAKVVLLTGTPIINYPHEIGVLYNLLRGYIVSWTIPIEWQKRDKLNEDTILTMLDKANIKTHDSVEYGDNKLTITRNPFGFVNTKKRGVAKGTKRVKKGGKKRTTKKARNLPKERFAEKLTLEEEYTIEQNADVELSQRKGHNGDDRYSGGASEAFDKYNGVKLDDSGNITNKDFLEKILQVLKSNGATVLDKQIKQTNHKALPDSKDAFEEMFVDVDSGDAKNMNLFKRRILGLSSYFRSAQEDLLPRYVKTEGGDVYHVEKLEMTDHQFGIYEKIRKVEQSKEKNIKNLKRMKKSGKDDLFTVSSTYRIFSRAACNFTFPTDIDRPVPNIKEGEEVTEKIMDIAPTNAVDINVEETSEVATDAEKVEGEDESVISNKEEDSYARKIESALEALNANKEDSNEKLYLSKDALNVFSPKFAKILENVTAPTNEGLHLIYSHFRTLEGVGILRLILLANGFAEFKIKKTGSSWELIEEPGDKGKPKFVLYTGTETAEEKEIIRNVYNSMWEYVPSTIANAIREINDNNTYGEVIKVMMITSSGAEGINLRNTRFVHIVEPYWHMVRVEQVVGRARRICSHQDLPEDMRTVKVYLYVSTLSEKHQKDEKHIELQIRDVSRVDEKTPITTDENLYELASIKQRINNQILTSIKESAIDCNIYANTTKQSDEQLVCYGFGKVESNQFSSYPSFDKDQHDKGGLDTKKITWKGKEIMENGVKYVLNPNTNEIYDFNSYERVKDIGGELIMIGRLIKDKQGLHIEKI</sequence>
<dbReference type="Pfam" id="PF00271">
    <property type="entry name" value="Helicase_C"/>
    <property type="match status" value="1"/>
</dbReference>
<protein>
    <recommendedName>
        <fullName evidence="2">Helicase ATP-binding domain-containing protein</fullName>
    </recommendedName>
</protein>
<dbReference type="InterPro" id="IPR014001">
    <property type="entry name" value="Helicase_ATP-bd"/>
</dbReference>
<dbReference type="GO" id="GO:0031297">
    <property type="term" value="P:replication fork processing"/>
    <property type="evidence" value="ECO:0007669"/>
    <property type="project" value="TreeGrafter"/>
</dbReference>
<dbReference type="EMBL" id="MN740228">
    <property type="protein sequence ID" value="QHT94595.1"/>
    <property type="molecule type" value="Genomic_DNA"/>
</dbReference>
<dbReference type="InterPro" id="IPR006935">
    <property type="entry name" value="Helicase/UvrB_N"/>
</dbReference>
<dbReference type="InterPro" id="IPR027417">
    <property type="entry name" value="P-loop_NTPase"/>
</dbReference>
<dbReference type="GO" id="GO:0006281">
    <property type="term" value="P:DNA repair"/>
    <property type="evidence" value="ECO:0007669"/>
    <property type="project" value="TreeGrafter"/>
</dbReference>
<dbReference type="AlphaFoldDB" id="A0A6C0IQ25"/>
<dbReference type="GO" id="GO:0003677">
    <property type="term" value="F:DNA binding"/>
    <property type="evidence" value="ECO:0007669"/>
    <property type="project" value="InterPro"/>
</dbReference>
<dbReference type="Gene3D" id="3.40.50.300">
    <property type="entry name" value="P-loop containing nucleotide triphosphate hydrolases"/>
    <property type="match status" value="2"/>
</dbReference>
<dbReference type="PANTHER" id="PTHR45766">
    <property type="entry name" value="DNA ANNEALING HELICASE AND ENDONUCLEASE ZRANB3 FAMILY MEMBER"/>
    <property type="match status" value="1"/>
</dbReference>
<dbReference type="SMART" id="SM00487">
    <property type="entry name" value="DEXDc"/>
    <property type="match status" value="1"/>
</dbReference>
<accession>A0A6C0IQ25</accession>
<dbReference type="GO" id="GO:0016787">
    <property type="term" value="F:hydrolase activity"/>
    <property type="evidence" value="ECO:0007669"/>
    <property type="project" value="UniProtKB-KW"/>
</dbReference>
<feature type="domain" description="Helicase ATP-binding" evidence="2">
    <location>
        <begin position="230"/>
        <end position="509"/>
    </location>
</feature>
<dbReference type="GO" id="GO:0005524">
    <property type="term" value="F:ATP binding"/>
    <property type="evidence" value="ECO:0007669"/>
    <property type="project" value="InterPro"/>
</dbReference>
<evidence type="ECO:0000259" key="2">
    <source>
        <dbReference type="SMART" id="SM00487"/>
    </source>
</evidence>
<keyword evidence="1" id="KW-0378">Hydrolase</keyword>